<protein>
    <submittedName>
        <fullName evidence="1">Uncharacterized protein</fullName>
    </submittedName>
</protein>
<dbReference type="AlphaFoldDB" id="A0A381XUX5"/>
<evidence type="ECO:0000313" key="1">
    <source>
        <dbReference type="EMBL" id="SVA68221.1"/>
    </source>
</evidence>
<reference evidence="1" key="1">
    <citation type="submission" date="2018-05" db="EMBL/GenBank/DDBJ databases">
        <authorList>
            <person name="Lanie J.A."/>
            <person name="Ng W.-L."/>
            <person name="Kazmierczak K.M."/>
            <person name="Andrzejewski T.M."/>
            <person name="Davidsen T.M."/>
            <person name="Wayne K.J."/>
            <person name="Tettelin H."/>
            <person name="Glass J.I."/>
            <person name="Rusch D."/>
            <person name="Podicherti R."/>
            <person name="Tsui H.-C.T."/>
            <person name="Winkler M.E."/>
        </authorList>
    </citation>
    <scope>NUCLEOTIDE SEQUENCE</scope>
</reference>
<accession>A0A381XUX5</accession>
<gene>
    <name evidence="1" type="ORF">METZ01_LOCUS121075</name>
</gene>
<organism evidence="1">
    <name type="scientific">marine metagenome</name>
    <dbReference type="NCBI Taxonomy" id="408172"/>
    <lineage>
        <taxon>unclassified sequences</taxon>
        <taxon>metagenomes</taxon>
        <taxon>ecological metagenomes</taxon>
    </lineage>
</organism>
<name>A0A381XUX5_9ZZZZ</name>
<proteinExistence type="predicted"/>
<dbReference type="EMBL" id="UINC01016376">
    <property type="protein sequence ID" value="SVA68221.1"/>
    <property type="molecule type" value="Genomic_DNA"/>
</dbReference>
<sequence length="40" mass="4649">MRGGVTLDEMYATSYDDREGFVKLIQSNMETTKKTQLPFF</sequence>